<gene>
    <name evidence="1" type="ORF">BRPE64_ACDS02900</name>
</gene>
<dbReference type="HOGENOM" id="CLU_2877122_0_0_4"/>
<evidence type="ECO:0000313" key="1">
    <source>
        <dbReference type="EMBL" id="BAN22044.1"/>
    </source>
</evidence>
<dbReference type="STRING" id="758793.BRPE64_ACDS02900"/>
<dbReference type="Proteomes" id="UP000013966">
    <property type="component" value="Chromosome 1"/>
</dbReference>
<dbReference type="EMBL" id="AP013058">
    <property type="protein sequence ID" value="BAN22044.1"/>
    <property type="molecule type" value="Genomic_DNA"/>
</dbReference>
<name>R4WF49_9BURK</name>
<reference evidence="1 2" key="1">
    <citation type="journal article" date="2013" name="Genome Announc.">
        <title>Complete Genome Sequence of Burkholderia sp. Strain RPE64, Bacterial Symbiont of the Bean Bug Riptortus pedestris.</title>
        <authorList>
            <person name="Shibata T.F."/>
            <person name="Maeda T."/>
            <person name="Nikoh N."/>
            <person name="Yamaguchi K."/>
            <person name="Oshima K."/>
            <person name="Hattori M."/>
            <person name="Nishiyama T."/>
            <person name="Hasebe M."/>
            <person name="Fukatsu T."/>
            <person name="Kikuchi Y."/>
            <person name="Shigenobu S."/>
        </authorList>
    </citation>
    <scope>NUCLEOTIDE SEQUENCE [LARGE SCALE GENOMIC DNA]</scope>
</reference>
<dbReference type="AlphaFoldDB" id="R4WF49"/>
<accession>R4WF49</accession>
<protein>
    <submittedName>
        <fullName evidence="1">Uncharacterized protein</fullName>
    </submittedName>
</protein>
<reference evidence="1 2" key="2">
    <citation type="journal article" date="2018" name="Int. J. Syst. Evol. Microbiol.">
        <title>Burkholderia insecticola sp. nov., a gut symbiotic bacterium of the bean bug Riptortus pedestris.</title>
        <authorList>
            <person name="Takeshita K."/>
            <person name="Tamaki H."/>
            <person name="Ohbayashi T."/>
            <person name="Meng X.-Y."/>
            <person name="Sone T."/>
            <person name="Mitani Y."/>
            <person name="Peeters C."/>
            <person name="Kikuchi Y."/>
            <person name="Vandamme P."/>
        </authorList>
    </citation>
    <scope>NUCLEOTIDE SEQUENCE [LARGE SCALE GENOMIC DNA]</scope>
    <source>
        <strain evidence="1">RPE64</strain>
    </source>
</reference>
<keyword evidence="2" id="KW-1185">Reference proteome</keyword>
<evidence type="ECO:0000313" key="2">
    <source>
        <dbReference type="Proteomes" id="UP000013966"/>
    </source>
</evidence>
<sequence>MCHARNRRAVQRTRVLRAKASMIAPTAQLPATDAFLPSGRSCKKRRKCHERVVNTHANAPSGC</sequence>
<organism evidence="1 2">
    <name type="scientific">Caballeronia insecticola</name>
    <dbReference type="NCBI Taxonomy" id="758793"/>
    <lineage>
        <taxon>Bacteria</taxon>
        <taxon>Pseudomonadati</taxon>
        <taxon>Pseudomonadota</taxon>
        <taxon>Betaproteobacteria</taxon>
        <taxon>Burkholderiales</taxon>
        <taxon>Burkholderiaceae</taxon>
        <taxon>Caballeronia</taxon>
    </lineage>
</organism>
<proteinExistence type="predicted"/>
<dbReference type="KEGG" id="buo:BRPE64_ACDS02900"/>
<dbReference type="PATRIC" id="fig|758793.3.peg.290"/>